<dbReference type="AlphaFoldDB" id="A0A814EA08"/>
<evidence type="ECO:0000313" key="1">
    <source>
        <dbReference type="EMBL" id="CAF0968074.1"/>
    </source>
</evidence>
<reference evidence="1" key="1">
    <citation type="submission" date="2021-02" db="EMBL/GenBank/DDBJ databases">
        <authorList>
            <person name="Nowell W R."/>
        </authorList>
    </citation>
    <scope>NUCLEOTIDE SEQUENCE</scope>
</reference>
<comment type="caution">
    <text evidence="1">The sequence shown here is derived from an EMBL/GenBank/DDBJ whole genome shotgun (WGS) entry which is preliminary data.</text>
</comment>
<dbReference type="OrthoDB" id="39497at2759"/>
<gene>
    <name evidence="1" type="ORF">VCS650_LOCUS12980</name>
</gene>
<sequence>MPVSKDCATRNIESGQTKCDSSEEMLHEDFFLYVEHFLVTYWHTCLVLMPVSKDCAIRNIESGQTKCDSSEEMLHENFFLYVEHFVRFLFMLNKFNRVPTGSIQCIH</sequence>
<dbReference type="Proteomes" id="UP000663891">
    <property type="component" value="Unassembled WGS sequence"/>
</dbReference>
<proteinExistence type="predicted"/>
<protein>
    <submittedName>
        <fullName evidence="1">Uncharacterized protein</fullName>
    </submittedName>
</protein>
<organism evidence="1 2">
    <name type="scientific">Adineta steineri</name>
    <dbReference type="NCBI Taxonomy" id="433720"/>
    <lineage>
        <taxon>Eukaryota</taxon>
        <taxon>Metazoa</taxon>
        <taxon>Spiralia</taxon>
        <taxon>Gnathifera</taxon>
        <taxon>Rotifera</taxon>
        <taxon>Eurotatoria</taxon>
        <taxon>Bdelloidea</taxon>
        <taxon>Adinetida</taxon>
        <taxon>Adinetidae</taxon>
        <taxon>Adineta</taxon>
    </lineage>
</organism>
<dbReference type="EMBL" id="CAJNON010000102">
    <property type="protein sequence ID" value="CAF0968074.1"/>
    <property type="molecule type" value="Genomic_DNA"/>
</dbReference>
<accession>A0A814EA08</accession>
<name>A0A814EA08_9BILA</name>
<evidence type="ECO:0000313" key="2">
    <source>
        <dbReference type="Proteomes" id="UP000663891"/>
    </source>
</evidence>